<dbReference type="Proteomes" id="UP000078561">
    <property type="component" value="Unassembled WGS sequence"/>
</dbReference>
<dbReference type="PANTHER" id="PTHR31859:SF1">
    <property type="entry name" value="TETRATRICOPEPTIDE REPEAT PROTEIN 39C"/>
    <property type="match status" value="1"/>
</dbReference>
<dbReference type="EMBL" id="LT552071">
    <property type="protein sequence ID" value="SAL98394.1"/>
    <property type="molecule type" value="Genomic_DNA"/>
</dbReference>
<dbReference type="GO" id="GO:0005634">
    <property type="term" value="C:nucleus"/>
    <property type="evidence" value="ECO:0007669"/>
    <property type="project" value="TreeGrafter"/>
</dbReference>
<evidence type="ECO:0000256" key="1">
    <source>
        <dbReference type="SAM" id="MobiDB-lite"/>
    </source>
</evidence>
<dbReference type="GO" id="GO:0005741">
    <property type="term" value="C:mitochondrial outer membrane"/>
    <property type="evidence" value="ECO:0007669"/>
    <property type="project" value="TreeGrafter"/>
</dbReference>
<evidence type="ECO:0000313" key="2">
    <source>
        <dbReference type="EMBL" id="SAL98394.1"/>
    </source>
</evidence>
<accession>A0A163JCG0</accession>
<dbReference type="AlphaFoldDB" id="A0A163JCG0"/>
<dbReference type="OMA" id="HIRCQLL"/>
<evidence type="ECO:0000313" key="3">
    <source>
        <dbReference type="Proteomes" id="UP000078561"/>
    </source>
</evidence>
<dbReference type="InterPro" id="IPR019412">
    <property type="entry name" value="IML2/TPR_39"/>
</dbReference>
<dbReference type="OrthoDB" id="2154985at2759"/>
<gene>
    <name evidence="2" type="primary">ABSGL_03923.1 scaffold 4693</name>
</gene>
<dbReference type="GO" id="GO:0005829">
    <property type="term" value="C:cytosol"/>
    <property type="evidence" value="ECO:0007669"/>
    <property type="project" value="TreeGrafter"/>
</dbReference>
<feature type="compositionally biased region" description="Basic residues" evidence="1">
    <location>
        <begin position="319"/>
        <end position="333"/>
    </location>
</feature>
<proteinExistence type="predicted"/>
<dbReference type="PANTHER" id="PTHR31859">
    <property type="entry name" value="TETRATRICOPEPTIDE REPEAT PROTEIN 39 FAMILY MEMBER"/>
    <property type="match status" value="1"/>
</dbReference>
<feature type="compositionally biased region" description="Low complexity" evidence="1">
    <location>
        <begin position="188"/>
        <end position="232"/>
    </location>
</feature>
<feature type="region of interest" description="Disordered" evidence="1">
    <location>
        <begin position="313"/>
        <end position="359"/>
    </location>
</feature>
<name>A0A163JCG0_ABSGL</name>
<feature type="region of interest" description="Disordered" evidence="1">
    <location>
        <begin position="188"/>
        <end position="255"/>
    </location>
</feature>
<dbReference type="SUPFAM" id="SSF48452">
    <property type="entry name" value="TPR-like"/>
    <property type="match status" value="1"/>
</dbReference>
<dbReference type="InParanoid" id="A0A163JCG0"/>
<sequence length="873" mass="98965">MIFRHPISTLTRFTSSTLKYASSNTASLLFSSSSSTTPTLSPLDDYPDPEQVLDWMNHAQQGMDAFFDDHYDIAYAIFAQYASVSPFHALGYALLAYVEAMVSFEVAHIQTAQERLAIAETLCHQFVKRLRRRFPSSYHYYYQQPWYHHRHAKASSASPVPPPSRSPAGFAATATAYAMDWYSRTSSYSSSSRLNSTSDTSPTLSSLSTSSSNSSSSSLSTDDYTLYSTPRPTTKKSMKSTPTNDPDPATRPSSLPPWMAFEVLETNCMLMSATLKFLSNHWVDYMRAVYKLRKTYKKYEQLFEVVTGKKPNDYAHQVNQRRKRKRSCRRKGPKQQGGVASGECGASDNNSNDDHDGDSAASASACMVQSGVFFGIGLLSLIFSLLPPKLNKLLNTLGFHSSRPFALLLLQQSYHSQDAMYSSLSALALLAYYTNLSSFIHPKLLPSSLTPATARDIVNEIKIKYPHGKIWKLLEGKLYRMEGCLDKSLQVLRDCRRRDSICMPTSLRVDSNKHRHSLLTTMTTSFPPQPQSMVSELALQISALSVYEMGWGQIFLGDYFQASETFFRLESMNNWSRAFYHYIATCCLYGDEEYDKAAIDFVQIPRLLARRRKSGTRLLANEQFAERTILQWIRQATKIVAENNIDRDDDGDDEDWRQRVMDGHLLQQVVVVNPLWELIYLWNGIYYVSPTMLRQMKQGLQQAMDRMNNNDDDDMACCSELGRLHLFLGVVERELGNATVAETCFRRVIALEKTCLLEHQHYDPLDTDDPIVYKTSWAGAYALYEMALLKCLPAPSSAEPQAKKIKEAREWLRRVDQFHQQHHHHHSGNATTKSGSTNGSSSSMIDVSCESACMLLHIRCQLLYEKLDELLDD</sequence>
<reference evidence="2" key="1">
    <citation type="submission" date="2016-04" db="EMBL/GenBank/DDBJ databases">
        <authorList>
            <person name="Evans L.H."/>
            <person name="Alamgir A."/>
            <person name="Owens N."/>
            <person name="Weber N.D."/>
            <person name="Virtaneva K."/>
            <person name="Barbian K."/>
            <person name="Babar A."/>
            <person name="Rosenke K."/>
        </authorList>
    </citation>
    <scope>NUCLEOTIDE SEQUENCE [LARGE SCALE GENOMIC DNA]</scope>
    <source>
        <strain evidence="2">CBS 101.48</strain>
    </source>
</reference>
<protein>
    <submittedName>
        <fullName evidence="2">Uncharacterized protein</fullName>
    </submittedName>
</protein>
<organism evidence="2">
    <name type="scientific">Absidia glauca</name>
    <name type="common">Pin mould</name>
    <dbReference type="NCBI Taxonomy" id="4829"/>
    <lineage>
        <taxon>Eukaryota</taxon>
        <taxon>Fungi</taxon>
        <taxon>Fungi incertae sedis</taxon>
        <taxon>Mucoromycota</taxon>
        <taxon>Mucoromycotina</taxon>
        <taxon>Mucoromycetes</taxon>
        <taxon>Mucorales</taxon>
        <taxon>Cunninghamellaceae</taxon>
        <taxon>Absidia</taxon>
    </lineage>
</organism>
<dbReference type="InterPro" id="IPR011990">
    <property type="entry name" value="TPR-like_helical_dom_sf"/>
</dbReference>
<dbReference type="FunCoup" id="A0A163JCG0">
    <property type="interactions" value="92"/>
</dbReference>
<dbReference type="Pfam" id="PF10300">
    <property type="entry name" value="Iml2-TPR_39"/>
    <property type="match status" value="3"/>
</dbReference>
<keyword evidence="3" id="KW-1185">Reference proteome</keyword>